<evidence type="ECO:0008006" key="2">
    <source>
        <dbReference type="Google" id="ProtNLM"/>
    </source>
</evidence>
<accession>A0AB39WLK0</accession>
<organism evidence="1">
    <name type="scientific">Flavobacterium sp. WC2429</name>
    <dbReference type="NCBI Taxonomy" id="3234140"/>
    <lineage>
        <taxon>Bacteria</taxon>
        <taxon>Pseudomonadati</taxon>
        <taxon>Bacteroidota</taxon>
        <taxon>Flavobacteriia</taxon>
        <taxon>Flavobacteriales</taxon>
        <taxon>Flavobacteriaceae</taxon>
        <taxon>Flavobacterium</taxon>
    </lineage>
</organism>
<dbReference type="EMBL" id="CP165627">
    <property type="protein sequence ID" value="XDV01053.1"/>
    <property type="molecule type" value="Genomic_DNA"/>
</dbReference>
<dbReference type="AlphaFoldDB" id="A0AB39WLK0"/>
<reference evidence="1" key="1">
    <citation type="submission" date="2024-07" db="EMBL/GenBank/DDBJ databases">
        <authorList>
            <person name="Biller S.J."/>
        </authorList>
    </citation>
    <scope>NUCLEOTIDE SEQUENCE</scope>
    <source>
        <strain evidence="1">WC2429</strain>
    </source>
</reference>
<gene>
    <name evidence="1" type="ORF">AB3G32_12035</name>
</gene>
<sequence>MAKKNNDKIILIDADVVSHFIKAGEVYSLNAVFDYEIRVLDKVYNELKDNLTWKTEIDNLVNQRILKIEPFPESNNEIKKEYFHIKKLMLKGEGESACLAYVRYTNNIIASSNLKDIKLYCNLHKIEYLTTMDFLCNALKTGYFSRERCNKFITEVINKRGKLPVSKMEDYTCRELDFI</sequence>
<dbReference type="RefSeq" id="WP_369764985.1">
    <property type="nucleotide sequence ID" value="NZ_CP165627.1"/>
</dbReference>
<protein>
    <recommendedName>
        <fullName evidence="2">PIN domain-containing protein</fullName>
    </recommendedName>
</protein>
<name>A0AB39WLK0_9FLAO</name>
<evidence type="ECO:0000313" key="1">
    <source>
        <dbReference type="EMBL" id="XDV01053.1"/>
    </source>
</evidence>
<proteinExistence type="predicted"/>